<dbReference type="EMBL" id="MWZD01000017">
    <property type="protein sequence ID" value="PRI10768.1"/>
    <property type="molecule type" value="Genomic_DNA"/>
</dbReference>
<keyword evidence="5" id="KW-0963">Cytoplasm</keyword>
<evidence type="ECO:0000256" key="7">
    <source>
        <dbReference type="PIRSR" id="PIRSR016262-1"/>
    </source>
</evidence>
<reference evidence="11 12" key="1">
    <citation type="journal article" date="2017" name="New Microbes New Infect">
        <title>Genome sequence of 'Leucobacter massiliensis' sp. nov. isolated from human pharynx after travel to the 2014 Hajj.</title>
        <authorList>
            <person name="Leangapichart T."/>
            <person name="Gautret P."/>
            <person name="Nguyen T.T."/>
            <person name="Armstrong N."/>
            <person name="Rolain J.M."/>
        </authorList>
    </citation>
    <scope>NUCLEOTIDE SEQUENCE [LARGE SCALE GENOMIC DNA]</scope>
    <source>
        <strain evidence="11 12">122RC15</strain>
    </source>
</reference>
<dbReference type="NCBIfam" id="TIGR00214">
    <property type="entry name" value="lipB"/>
    <property type="match status" value="1"/>
</dbReference>
<gene>
    <name evidence="5" type="primary">lipB</name>
    <name evidence="11" type="ORF">B4915_07660</name>
</gene>
<feature type="binding site" evidence="5">
    <location>
        <begin position="186"/>
        <end position="188"/>
    </location>
    <ligand>
        <name>substrate</name>
    </ligand>
</feature>
<dbReference type="GO" id="GO:0009249">
    <property type="term" value="P:protein lipoylation"/>
    <property type="evidence" value="ECO:0007669"/>
    <property type="project" value="InterPro"/>
</dbReference>
<dbReference type="NCBIfam" id="NF010925">
    <property type="entry name" value="PRK14345.1"/>
    <property type="match status" value="1"/>
</dbReference>
<feature type="region of interest" description="Disordered" evidence="9">
    <location>
        <begin position="1"/>
        <end position="35"/>
    </location>
</feature>
<evidence type="ECO:0000256" key="8">
    <source>
        <dbReference type="PIRSR" id="PIRSR016262-3"/>
    </source>
</evidence>
<dbReference type="RefSeq" id="WP_105805231.1">
    <property type="nucleotide sequence ID" value="NZ_MWZD01000017.1"/>
</dbReference>
<evidence type="ECO:0000256" key="4">
    <source>
        <dbReference type="ARBA" id="ARBA00024732"/>
    </source>
</evidence>
<proteinExistence type="inferred from homology"/>
<feature type="active site" description="Acyl-thioester intermediate" evidence="5 7">
    <location>
        <position position="204"/>
    </location>
</feature>
<dbReference type="InterPro" id="IPR045864">
    <property type="entry name" value="aa-tRNA-synth_II/BPL/LPL"/>
</dbReference>
<dbReference type="Pfam" id="PF21948">
    <property type="entry name" value="LplA-B_cat"/>
    <property type="match status" value="1"/>
</dbReference>
<evidence type="ECO:0000256" key="6">
    <source>
        <dbReference type="PIRNR" id="PIRNR016262"/>
    </source>
</evidence>
<dbReference type="SUPFAM" id="SSF55681">
    <property type="entry name" value="Class II aaRS and biotin synthetases"/>
    <property type="match status" value="1"/>
</dbReference>
<comment type="caution">
    <text evidence="11">The sequence shown here is derived from an EMBL/GenBank/DDBJ whole genome shotgun (WGS) entry which is preliminary data.</text>
</comment>
<dbReference type="HAMAP" id="MF_00013">
    <property type="entry name" value="LipB"/>
    <property type="match status" value="1"/>
</dbReference>
<feature type="domain" description="BPL/LPL catalytic" evidence="10">
    <location>
        <begin position="64"/>
        <end position="243"/>
    </location>
</feature>
<comment type="caution">
    <text evidence="5">Lacks conserved residue(s) required for the propagation of feature annotation.</text>
</comment>
<dbReference type="GO" id="GO:0005737">
    <property type="term" value="C:cytoplasm"/>
    <property type="evidence" value="ECO:0007669"/>
    <property type="project" value="UniProtKB-SubCell"/>
</dbReference>
<dbReference type="InterPro" id="IPR020605">
    <property type="entry name" value="Octanoyltransferase_CS"/>
</dbReference>
<dbReference type="Proteomes" id="UP000238650">
    <property type="component" value="Unassembled WGS sequence"/>
</dbReference>
<dbReference type="UniPathway" id="UPA00538">
    <property type="reaction ID" value="UER00592"/>
</dbReference>
<evidence type="ECO:0000256" key="9">
    <source>
        <dbReference type="SAM" id="MobiDB-lite"/>
    </source>
</evidence>
<evidence type="ECO:0000313" key="12">
    <source>
        <dbReference type="Proteomes" id="UP000238650"/>
    </source>
</evidence>
<dbReference type="PANTHER" id="PTHR10993:SF7">
    <property type="entry name" value="LIPOYLTRANSFERASE 2, MITOCHONDRIAL-RELATED"/>
    <property type="match status" value="1"/>
</dbReference>
<name>A0A2S9QMG4_9MICO</name>
<keyword evidence="11" id="KW-0436">Ligase</keyword>
<keyword evidence="3 5" id="KW-0012">Acyltransferase</keyword>
<dbReference type="GO" id="GO:0016874">
    <property type="term" value="F:ligase activity"/>
    <property type="evidence" value="ECO:0007669"/>
    <property type="project" value="UniProtKB-KW"/>
</dbReference>
<dbReference type="InterPro" id="IPR000544">
    <property type="entry name" value="Octanoyltransferase"/>
</dbReference>
<protein>
    <recommendedName>
        <fullName evidence="5 6">Octanoyltransferase</fullName>
        <ecNumber evidence="5 6">2.3.1.181</ecNumber>
    </recommendedName>
    <alternativeName>
        <fullName evidence="5">Lipoate-protein ligase B</fullName>
    </alternativeName>
    <alternativeName>
        <fullName evidence="5">Lipoyl/octanoyl transferase</fullName>
    </alternativeName>
    <alternativeName>
        <fullName evidence="5">Octanoyl-[acyl-carrier-protein]-protein N-octanoyltransferase</fullName>
    </alternativeName>
</protein>
<accession>A0A2S9QMG4</accession>
<comment type="miscellaneous">
    <text evidence="5">In the reaction, the free carboxyl group of octanoic acid is attached via an amide linkage to the epsilon-amino group of a specific lysine residue of lipoyl domains of lipoate-dependent enzymes.</text>
</comment>
<dbReference type="OrthoDB" id="9787061at2"/>
<sequence>MRSSLAAPSEASAADPEPALRNHRPSSAPPHSPRFVTAGLAPEFVPYARGLELQRAAAQRVREGRDRGTVLILEHEAVYTAGRRALPEEYPSDGTPVIPVDRGGKVTWHGPGQLVVYPVIRLRERFRVVDFVRALERVIIGTAADFGVAGFLIEGRTGVWADAGAPAPSKFAQIGIHTAGGVVTHGLAVNCCNDLAPFGTFIPCGIADAGVTTLSELAGRRIAPADIAPALSARLAAALAEAAE</sequence>
<keyword evidence="12" id="KW-1185">Reference proteome</keyword>
<comment type="catalytic activity">
    <reaction evidence="5 6">
        <text>octanoyl-[ACP] + L-lysyl-[protein] = N(6)-octanoyl-L-lysyl-[protein] + holo-[ACP] + H(+)</text>
        <dbReference type="Rhea" id="RHEA:17665"/>
        <dbReference type="Rhea" id="RHEA-COMP:9636"/>
        <dbReference type="Rhea" id="RHEA-COMP:9685"/>
        <dbReference type="Rhea" id="RHEA-COMP:9752"/>
        <dbReference type="Rhea" id="RHEA-COMP:9928"/>
        <dbReference type="ChEBI" id="CHEBI:15378"/>
        <dbReference type="ChEBI" id="CHEBI:29969"/>
        <dbReference type="ChEBI" id="CHEBI:64479"/>
        <dbReference type="ChEBI" id="CHEBI:78463"/>
        <dbReference type="ChEBI" id="CHEBI:78809"/>
        <dbReference type="EC" id="2.3.1.181"/>
    </reaction>
</comment>
<dbReference type="InterPro" id="IPR004143">
    <property type="entry name" value="BPL_LPL_catalytic"/>
</dbReference>
<dbReference type="PANTHER" id="PTHR10993">
    <property type="entry name" value="OCTANOYLTRANSFERASE"/>
    <property type="match status" value="1"/>
</dbReference>
<dbReference type="PIRSF" id="PIRSF016262">
    <property type="entry name" value="LPLase"/>
    <property type="match status" value="1"/>
</dbReference>
<feature type="binding site" evidence="5">
    <location>
        <begin position="102"/>
        <end position="109"/>
    </location>
    <ligand>
        <name>substrate</name>
    </ligand>
</feature>
<comment type="function">
    <text evidence="4 5 6">Catalyzes the transfer of endogenously produced octanoic acid from octanoyl-acyl-carrier-protein onto the lipoyl domains of lipoate-dependent enzymes. Lipoyl-ACP can also act as a substrate although octanoyl-ACP is likely to be the physiological substrate.</text>
</comment>
<dbReference type="Gene3D" id="3.30.930.10">
    <property type="entry name" value="Bira Bifunctional Protein, Domain 2"/>
    <property type="match status" value="1"/>
</dbReference>
<dbReference type="GO" id="GO:0033819">
    <property type="term" value="F:lipoyl(octanoyl) transferase activity"/>
    <property type="evidence" value="ECO:0007669"/>
    <property type="project" value="UniProtKB-EC"/>
</dbReference>
<comment type="pathway">
    <text evidence="1 5 6">Protein modification; protein lipoylation via endogenous pathway; protein N(6)-(lipoyl)lysine from octanoyl-[acyl-carrier-protein]: step 1/2.</text>
</comment>
<organism evidence="11 12">
    <name type="scientific">Leucobacter massiliensis</name>
    <dbReference type="NCBI Taxonomy" id="1686285"/>
    <lineage>
        <taxon>Bacteria</taxon>
        <taxon>Bacillati</taxon>
        <taxon>Actinomycetota</taxon>
        <taxon>Actinomycetes</taxon>
        <taxon>Micrococcales</taxon>
        <taxon>Microbacteriaceae</taxon>
        <taxon>Leucobacter</taxon>
    </lineage>
</organism>
<feature type="compositionally biased region" description="Low complexity" evidence="9">
    <location>
        <begin position="1"/>
        <end position="19"/>
    </location>
</feature>
<dbReference type="EC" id="2.3.1.181" evidence="5 6"/>
<keyword evidence="2 5" id="KW-0808">Transferase</keyword>
<evidence type="ECO:0000313" key="11">
    <source>
        <dbReference type="EMBL" id="PRI10768.1"/>
    </source>
</evidence>
<evidence type="ECO:0000256" key="3">
    <source>
        <dbReference type="ARBA" id="ARBA00023315"/>
    </source>
</evidence>
<comment type="subcellular location">
    <subcellularLocation>
        <location evidence="5">Cytoplasm</location>
    </subcellularLocation>
</comment>
<feature type="site" description="Lowers pKa of active site Cys" evidence="5 8">
    <location>
        <position position="170"/>
    </location>
</feature>
<evidence type="ECO:0000259" key="10">
    <source>
        <dbReference type="PROSITE" id="PS51733"/>
    </source>
</evidence>
<evidence type="ECO:0000256" key="1">
    <source>
        <dbReference type="ARBA" id="ARBA00004821"/>
    </source>
</evidence>
<dbReference type="PROSITE" id="PS01313">
    <property type="entry name" value="LIPB"/>
    <property type="match status" value="1"/>
</dbReference>
<comment type="similarity">
    <text evidence="5 6">Belongs to the LipB family.</text>
</comment>
<dbReference type="CDD" id="cd16444">
    <property type="entry name" value="LipB"/>
    <property type="match status" value="1"/>
</dbReference>
<evidence type="ECO:0000256" key="5">
    <source>
        <dbReference type="HAMAP-Rule" id="MF_00013"/>
    </source>
</evidence>
<dbReference type="AlphaFoldDB" id="A0A2S9QMG4"/>
<dbReference type="PROSITE" id="PS51733">
    <property type="entry name" value="BPL_LPL_CATALYTIC"/>
    <property type="match status" value="1"/>
</dbReference>
<evidence type="ECO:0000256" key="2">
    <source>
        <dbReference type="ARBA" id="ARBA00022679"/>
    </source>
</evidence>